<dbReference type="GeneID" id="108626730"/>
<evidence type="ECO:0000313" key="5">
    <source>
        <dbReference type="RefSeq" id="XP_017883053.1"/>
    </source>
</evidence>
<keyword evidence="3" id="KW-0732">Signal</keyword>
<keyword evidence="4" id="KW-1185">Reference proteome</keyword>
<feature type="chain" id="PRO_5042560922" evidence="3">
    <location>
        <begin position="23"/>
        <end position="165"/>
    </location>
</feature>
<dbReference type="GO" id="GO:0042302">
    <property type="term" value="F:structural constituent of cuticle"/>
    <property type="evidence" value="ECO:0007669"/>
    <property type="project" value="UniProtKB-UniRule"/>
</dbReference>
<proteinExistence type="predicted"/>
<sequence length="165" mass="19248">MHIKLLFILNAVLTFAIDVSWAGNQQSYGKSKQLSLNHGHDTIARRNDKQPRAQKTRGDKSVMDKREKVHREETLDPWNLSADADRIQFQIEGHKGPQTYIFGFDTGYGKNRQYRLEERHRNGTIKGQYGYYDAMGKLRRVKYIASPLEGYTEIHHESNVQRIEK</sequence>
<dbReference type="AlphaFoldDB" id="A0AAJ7J284"/>
<dbReference type="InterPro" id="IPR000618">
    <property type="entry name" value="Insect_cuticle"/>
</dbReference>
<dbReference type="RefSeq" id="XP_017883053.1">
    <property type="nucleotide sequence ID" value="XM_018027564.2"/>
</dbReference>
<feature type="region of interest" description="Disordered" evidence="2">
    <location>
        <begin position="42"/>
        <end position="68"/>
    </location>
</feature>
<evidence type="ECO:0000256" key="3">
    <source>
        <dbReference type="SAM" id="SignalP"/>
    </source>
</evidence>
<evidence type="ECO:0000256" key="1">
    <source>
        <dbReference type="PROSITE-ProRule" id="PRU00497"/>
    </source>
</evidence>
<gene>
    <name evidence="5" type="primary">LOC108626730</name>
</gene>
<keyword evidence="1" id="KW-0193">Cuticle</keyword>
<dbReference type="Pfam" id="PF00379">
    <property type="entry name" value="Chitin_bind_4"/>
    <property type="match status" value="1"/>
</dbReference>
<name>A0AAJ7J284_9HYME</name>
<dbReference type="KEGG" id="ccal:108626730"/>
<protein>
    <submittedName>
        <fullName evidence="5">Uncharacterized protein LOC108626730</fullName>
    </submittedName>
</protein>
<accession>A0AAJ7J284</accession>
<evidence type="ECO:0000256" key="2">
    <source>
        <dbReference type="SAM" id="MobiDB-lite"/>
    </source>
</evidence>
<evidence type="ECO:0000313" key="4">
    <source>
        <dbReference type="Proteomes" id="UP000694925"/>
    </source>
</evidence>
<dbReference type="PROSITE" id="PS51155">
    <property type="entry name" value="CHIT_BIND_RR_2"/>
    <property type="match status" value="1"/>
</dbReference>
<organism evidence="4 5">
    <name type="scientific">Ceratina calcarata</name>
    <dbReference type="NCBI Taxonomy" id="156304"/>
    <lineage>
        <taxon>Eukaryota</taxon>
        <taxon>Metazoa</taxon>
        <taxon>Ecdysozoa</taxon>
        <taxon>Arthropoda</taxon>
        <taxon>Hexapoda</taxon>
        <taxon>Insecta</taxon>
        <taxon>Pterygota</taxon>
        <taxon>Neoptera</taxon>
        <taxon>Endopterygota</taxon>
        <taxon>Hymenoptera</taxon>
        <taxon>Apocrita</taxon>
        <taxon>Aculeata</taxon>
        <taxon>Apoidea</taxon>
        <taxon>Anthophila</taxon>
        <taxon>Apidae</taxon>
        <taxon>Ceratina</taxon>
        <taxon>Zadontomerus</taxon>
    </lineage>
</organism>
<reference evidence="5" key="1">
    <citation type="submission" date="2025-08" db="UniProtKB">
        <authorList>
            <consortium name="RefSeq"/>
        </authorList>
    </citation>
    <scope>IDENTIFICATION</scope>
    <source>
        <tissue evidence="5">Whole body</tissue>
    </source>
</reference>
<feature type="signal peptide" evidence="3">
    <location>
        <begin position="1"/>
        <end position="22"/>
    </location>
</feature>
<dbReference type="Proteomes" id="UP000694925">
    <property type="component" value="Unplaced"/>
</dbReference>